<dbReference type="EMBL" id="CAJOBI010258809">
    <property type="protein sequence ID" value="CAF5118228.1"/>
    <property type="molecule type" value="Genomic_DNA"/>
</dbReference>
<comment type="cofactor">
    <cofactor evidence="1">
        <name>a divalent metal cation</name>
        <dbReference type="ChEBI" id="CHEBI:60240"/>
    </cofactor>
</comment>
<reference evidence="5" key="1">
    <citation type="submission" date="2021-02" db="EMBL/GenBank/DDBJ databases">
        <authorList>
            <person name="Nowell W R."/>
        </authorList>
    </citation>
    <scope>NUCLEOTIDE SEQUENCE</scope>
</reference>
<keyword evidence="3" id="KW-0863">Zinc-finger</keyword>
<accession>A0A8S3FCZ8</accession>
<evidence type="ECO:0000313" key="5">
    <source>
        <dbReference type="EMBL" id="CAF5118228.1"/>
    </source>
</evidence>
<dbReference type="Proteomes" id="UP000676336">
    <property type="component" value="Unassembled WGS sequence"/>
</dbReference>
<dbReference type="AlphaFoldDB" id="A0A8S3FCZ8"/>
<dbReference type="GO" id="GO:0008270">
    <property type="term" value="F:zinc ion binding"/>
    <property type="evidence" value="ECO:0007669"/>
    <property type="project" value="UniProtKB-KW"/>
</dbReference>
<evidence type="ECO:0000259" key="4">
    <source>
        <dbReference type="PROSITE" id="PS50966"/>
    </source>
</evidence>
<evidence type="ECO:0000256" key="3">
    <source>
        <dbReference type="PROSITE-ProRule" id="PRU00325"/>
    </source>
</evidence>
<organism evidence="5 6">
    <name type="scientific">Rotaria magnacalcarata</name>
    <dbReference type="NCBI Taxonomy" id="392030"/>
    <lineage>
        <taxon>Eukaryota</taxon>
        <taxon>Metazoa</taxon>
        <taxon>Spiralia</taxon>
        <taxon>Gnathifera</taxon>
        <taxon>Rotifera</taxon>
        <taxon>Eurotatoria</taxon>
        <taxon>Bdelloidea</taxon>
        <taxon>Philodinida</taxon>
        <taxon>Philodinidae</taxon>
        <taxon>Rotaria</taxon>
    </lineage>
</organism>
<sequence>MSLVLPDGYVLDLIGPFYGKHNDAAISKAILDKCTELSVLCEDNDTHIVDRGFRDVAEEFQALGYDLKMPGLLSKGDKQLSTIEANESRLITKCRWVVESFYARFKKWRFFSGRIDRSFLLNLGTLSRIVAASLSRYRPIICNTKSIEHEDMAQRMLSLLKQQNNIETLVTSGQLSLRKNWIKIFDVHENFDFPHLDLDFLRIYTCGTYQLKMSKPYAKAHLFENENEFELQMSPDNDQLIRCRLHSRHSGNTRYFICIEFDNNDEDEPIRDHFCQCKSGKRKIGCCAHVATILWYIGYARHIG</sequence>
<gene>
    <name evidence="5" type="ORF">SMN809_LOCUS62395</name>
</gene>
<feature type="domain" description="SWIM-type" evidence="4">
    <location>
        <begin position="255"/>
        <end position="298"/>
    </location>
</feature>
<dbReference type="PROSITE" id="PS50966">
    <property type="entry name" value="ZF_SWIM"/>
    <property type="match status" value="1"/>
</dbReference>
<name>A0A8S3FCZ8_9BILA</name>
<dbReference type="InterPro" id="IPR007527">
    <property type="entry name" value="Znf_SWIM"/>
</dbReference>
<protein>
    <recommendedName>
        <fullName evidence="4">SWIM-type domain-containing protein</fullName>
    </recommendedName>
</protein>
<comment type="caution">
    <text evidence="5">The sequence shown here is derived from an EMBL/GenBank/DDBJ whole genome shotgun (WGS) entry which is preliminary data.</text>
</comment>
<evidence type="ECO:0000313" key="6">
    <source>
        <dbReference type="Proteomes" id="UP000676336"/>
    </source>
</evidence>
<dbReference type="InterPro" id="IPR027806">
    <property type="entry name" value="HARBI1_dom"/>
</dbReference>
<dbReference type="Pfam" id="PF13359">
    <property type="entry name" value="DDE_Tnp_4"/>
    <property type="match status" value="1"/>
</dbReference>
<evidence type="ECO:0000256" key="1">
    <source>
        <dbReference type="ARBA" id="ARBA00001968"/>
    </source>
</evidence>
<keyword evidence="3" id="KW-0862">Zinc</keyword>
<proteinExistence type="predicted"/>
<evidence type="ECO:0000256" key="2">
    <source>
        <dbReference type="ARBA" id="ARBA00022723"/>
    </source>
</evidence>
<keyword evidence="2" id="KW-0479">Metal-binding</keyword>